<organism evidence="1 2">
    <name type="scientific">Daldinia eschscholtzii</name>
    <dbReference type="NCBI Taxonomy" id="292717"/>
    <lineage>
        <taxon>Eukaryota</taxon>
        <taxon>Fungi</taxon>
        <taxon>Dikarya</taxon>
        <taxon>Ascomycota</taxon>
        <taxon>Pezizomycotina</taxon>
        <taxon>Sordariomycetes</taxon>
        <taxon>Xylariomycetidae</taxon>
        <taxon>Xylariales</taxon>
        <taxon>Hypoxylaceae</taxon>
        <taxon>Daldinia</taxon>
    </lineage>
</organism>
<dbReference type="PANTHER" id="PTHR45036:SF1">
    <property type="entry name" value="METHYLTRANSFERASE LIKE 7A"/>
    <property type="match status" value="1"/>
</dbReference>
<dbReference type="EMBL" id="JBANMG010000007">
    <property type="protein sequence ID" value="KAK6950784.1"/>
    <property type="molecule type" value="Genomic_DNA"/>
</dbReference>
<sequence length="305" mass="33956">MSLPSHIRDVLLGLLGPWNMLLMSASCLPKTILALLRQGKYAVLLSPARLQDAWFNDFWGGMAGPNIRRDAAVRVIPLLQGRASKGDVVDEQVGPALAGTVIEVGAGSGLWVDMYREVASVRAEGEGGDVRRRNVEGSAAVDGVITRVYGVEPNRDQHPALRRAIAKAGLEDVYRIVPVGIEDLDDATKWDGRVEKGSVDCIVSILCLCSIPDPEKNIGELYQYLKKGGRWYVYEHVRCEHSWYMRAYQSLLNLFWPHMIGGCQLNRQTEKTLREAGPWEKIDVGQPPIEPWYQVVPHILGVFTK</sequence>
<dbReference type="Pfam" id="PF13489">
    <property type="entry name" value="Methyltransf_23"/>
    <property type="match status" value="1"/>
</dbReference>
<dbReference type="CDD" id="cd02440">
    <property type="entry name" value="AdoMet_MTases"/>
    <property type="match status" value="1"/>
</dbReference>
<dbReference type="Proteomes" id="UP001369815">
    <property type="component" value="Unassembled WGS sequence"/>
</dbReference>
<comment type="caution">
    <text evidence="1">The sequence shown here is derived from an EMBL/GenBank/DDBJ whole genome shotgun (WGS) entry which is preliminary data.</text>
</comment>
<evidence type="ECO:0000313" key="2">
    <source>
        <dbReference type="Proteomes" id="UP001369815"/>
    </source>
</evidence>
<evidence type="ECO:0000313" key="1">
    <source>
        <dbReference type="EMBL" id="KAK6950784.1"/>
    </source>
</evidence>
<proteinExistence type="predicted"/>
<accession>A0AAX6ME69</accession>
<dbReference type="InterPro" id="IPR029063">
    <property type="entry name" value="SAM-dependent_MTases_sf"/>
</dbReference>
<keyword evidence="2" id="KW-1185">Reference proteome</keyword>
<dbReference type="AlphaFoldDB" id="A0AAX6ME69"/>
<dbReference type="InterPro" id="IPR052356">
    <property type="entry name" value="Thiol_S-MT"/>
</dbReference>
<dbReference type="SUPFAM" id="SSF53335">
    <property type="entry name" value="S-adenosyl-L-methionine-dependent methyltransferases"/>
    <property type="match status" value="1"/>
</dbReference>
<dbReference type="PANTHER" id="PTHR45036">
    <property type="entry name" value="METHYLTRANSFERASE LIKE 7B"/>
    <property type="match status" value="1"/>
</dbReference>
<gene>
    <name evidence="1" type="ORF">Daesc_007309</name>
</gene>
<dbReference type="Gene3D" id="3.40.50.150">
    <property type="entry name" value="Vaccinia Virus protein VP39"/>
    <property type="match status" value="1"/>
</dbReference>
<name>A0AAX6ME69_9PEZI</name>
<protein>
    <submittedName>
        <fullName evidence="1">Uncharacterized protein</fullName>
    </submittedName>
</protein>
<reference evidence="1 2" key="1">
    <citation type="journal article" date="2024" name="Front Chem Biol">
        <title>Unveiling the potential of Daldinia eschscholtzii MFLUCC 19-0629 through bioactivity and bioinformatics studies for enhanced sustainable agriculture production.</title>
        <authorList>
            <person name="Brooks S."/>
            <person name="Weaver J.A."/>
            <person name="Klomchit A."/>
            <person name="Alharthi S.A."/>
            <person name="Onlamun T."/>
            <person name="Nurani R."/>
            <person name="Vong T.K."/>
            <person name="Alberti F."/>
            <person name="Greco C."/>
        </authorList>
    </citation>
    <scope>NUCLEOTIDE SEQUENCE [LARGE SCALE GENOMIC DNA]</scope>
    <source>
        <strain evidence="1">MFLUCC 19-0629</strain>
    </source>
</reference>